<proteinExistence type="predicted"/>
<evidence type="ECO:0000256" key="5">
    <source>
        <dbReference type="ARBA" id="ARBA00023136"/>
    </source>
</evidence>
<name>A0AAW2EN64_9HYME</name>
<dbReference type="AlphaFoldDB" id="A0AAW2EN64"/>
<feature type="transmembrane region" description="Helical" evidence="6">
    <location>
        <begin position="134"/>
        <end position="159"/>
    </location>
</feature>
<dbReference type="FunFam" id="2.60.120.260:FF:000009">
    <property type="entry name" value="SUN domain-containing protein 1 isoform X1"/>
    <property type="match status" value="1"/>
</dbReference>
<sequence>MGAHTYVLISGREKRRENEIAMWYFSQRHIFAKISFTFKRTSLHGVPARLSCPVRKILWANLSKRAHGESIVTRCTLYPRPVAPVSPGNTTAIYAARCKTRLSSYLNIKTKHVTEFSVIYSFLRPVLSAIRHGVIFLLYIIYILLLILFSCGWCIVQYLSLLSDIKSILDVATKKSLLDIQWKDRKYEEEISTNNKIMNEDLVVKVDLINKIEVFENRQMHQMEYLLNITQTLEERWQSDNDFRKEYDNKIIDMENKLNVDELKNIAYSELKVIKYEFEKLQKLYSELKSCCNANSESITTQDVEKHVEKILVSYLPPEVSKEDLVKNMQNLFASSNNKNQRSFNGDDDNSNVRVSDEHVRKIVKEVLRIYDADKTGGQIISTRCTQRYDIKTRAYSLFGFPLYYESNNPRTVIQGNPIQPGVCWAFQDFPGYLLIQLRNAIYVTGFTLEHVSKLILPNENMSSAPRKFNVWGLFSENDLEPVMFGEYEFMYSDESLQYFPVQNTEINRPYEYIELRIHSNHGQLEYTCLYRFRIHGRPA</sequence>
<dbReference type="InterPro" id="IPR012919">
    <property type="entry name" value="SUN_dom"/>
</dbReference>
<evidence type="ECO:0000256" key="4">
    <source>
        <dbReference type="ARBA" id="ARBA00023054"/>
    </source>
</evidence>
<comment type="subcellular location">
    <subcellularLocation>
        <location evidence="1">Membrane</location>
    </subcellularLocation>
</comment>
<keyword evidence="4" id="KW-0175">Coiled coil</keyword>
<dbReference type="GO" id="GO:0034993">
    <property type="term" value="C:meiotic nuclear membrane microtubule tethering complex"/>
    <property type="evidence" value="ECO:0007669"/>
    <property type="project" value="TreeGrafter"/>
</dbReference>
<accession>A0AAW2EN64</accession>
<organism evidence="8 9">
    <name type="scientific">Cardiocondyla obscurior</name>
    <dbReference type="NCBI Taxonomy" id="286306"/>
    <lineage>
        <taxon>Eukaryota</taxon>
        <taxon>Metazoa</taxon>
        <taxon>Ecdysozoa</taxon>
        <taxon>Arthropoda</taxon>
        <taxon>Hexapoda</taxon>
        <taxon>Insecta</taxon>
        <taxon>Pterygota</taxon>
        <taxon>Neoptera</taxon>
        <taxon>Endopterygota</taxon>
        <taxon>Hymenoptera</taxon>
        <taxon>Apocrita</taxon>
        <taxon>Aculeata</taxon>
        <taxon>Formicoidea</taxon>
        <taxon>Formicidae</taxon>
        <taxon>Myrmicinae</taxon>
        <taxon>Cardiocondyla</taxon>
    </lineage>
</organism>
<evidence type="ECO:0000256" key="6">
    <source>
        <dbReference type="SAM" id="Phobius"/>
    </source>
</evidence>
<gene>
    <name evidence="8" type="ORF">PUN28_017224</name>
</gene>
<keyword evidence="9" id="KW-1185">Reference proteome</keyword>
<dbReference type="Gene3D" id="2.60.120.260">
    <property type="entry name" value="Galactose-binding domain-like"/>
    <property type="match status" value="1"/>
</dbReference>
<dbReference type="PANTHER" id="PTHR12911">
    <property type="entry name" value="SAD1/UNC-84-LIKE PROTEIN-RELATED"/>
    <property type="match status" value="1"/>
</dbReference>
<dbReference type="GO" id="GO:0043495">
    <property type="term" value="F:protein-membrane adaptor activity"/>
    <property type="evidence" value="ECO:0007669"/>
    <property type="project" value="TreeGrafter"/>
</dbReference>
<keyword evidence="3 6" id="KW-1133">Transmembrane helix</keyword>
<keyword evidence="5 6" id="KW-0472">Membrane</keyword>
<evidence type="ECO:0000256" key="1">
    <source>
        <dbReference type="ARBA" id="ARBA00004370"/>
    </source>
</evidence>
<comment type="caution">
    <text evidence="8">The sequence shown here is derived from an EMBL/GenBank/DDBJ whole genome shotgun (WGS) entry which is preliminary data.</text>
</comment>
<evidence type="ECO:0000256" key="3">
    <source>
        <dbReference type="ARBA" id="ARBA00022989"/>
    </source>
</evidence>
<protein>
    <recommendedName>
        <fullName evidence="7">SUN domain-containing protein</fullName>
    </recommendedName>
</protein>
<dbReference type="InterPro" id="IPR045119">
    <property type="entry name" value="SUN1-5"/>
</dbReference>
<feature type="domain" description="SUN" evidence="7">
    <location>
        <begin position="377"/>
        <end position="540"/>
    </location>
</feature>
<dbReference type="Proteomes" id="UP001430953">
    <property type="component" value="Unassembled WGS sequence"/>
</dbReference>
<keyword evidence="2 6" id="KW-0812">Transmembrane</keyword>
<evidence type="ECO:0000313" key="9">
    <source>
        <dbReference type="Proteomes" id="UP001430953"/>
    </source>
</evidence>
<dbReference type="PROSITE" id="PS51469">
    <property type="entry name" value="SUN"/>
    <property type="match status" value="1"/>
</dbReference>
<dbReference type="Pfam" id="PF07738">
    <property type="entry name" value="Sad1_UNC"/>
    <property type="match status" value="1"/>
</dbReference>
<dbReference type="PANTHER" id="PTHR12911:SF8">
    <property type="entry name" value="KLAROID PROTEIN-RELATED"/>
    <property type="match status" value="1"/>
</dbReference>
<evidence type="ECO:0000313" key="8">
    <source>
        <dbReference type="EMBL" id="KAL0104345.1"/>
    </source>
</evidence>
<evidence type="ECO:0000259" key="7">
    <source>
        <dbReference type="PROSITE" id="PS51469"/>
    </source>
</evidence>
<reference evidence="8 9" key="1">
    <citation type="submission" date="2023-03" db="EMBL/GenBank/DDBJ databases">
        <title>High recombination rates correlate with genetic variation in Cardiocondyla obscurior ants.</title>
        <authorList>
            <person name="Errbii M."/>
        </authorList>
    </citation>
    <scope>NUCLEOTIDE SEQUENCE [LARGE SCALE GENOMIC DNA]</scope>
    <source>
        <strain evidence="8">Alpha-2009</strain>
        <tissue evidence="8">Whole body</tissue>
    </source>
</reference>
<dbReference type="EMBL" id="JADYXP020000020">
    <property type="protein sequence ID" value="KAL0104345.1"/>
    <property type="molecule type" value="Genomic_DNA"/>
</dbReference>
<evidence type="ECO:0000256" key="2">
    <source>
        <dbReference type="ARBA" id="ARBA00022692"/>
    </source>
</evidence>